<evidence type="ECO:0000313" key="2">
    <source>
        <dbReference type="Proteomes" id="UP000078406"/>
    </source>
</evidence>
<dbReference type="EMBL" id="LLEI02000010">
    <property type="protein sequence ID" value="OAJ96122.1"/>
    <property type="molecule type" value="Genomic_DNA"/>
</dbReference>
<sequence length="321" mass="37245">MAWFINEVSFTGQYDNHRLFIEHLRELLKLRQTNKSIRDGLYCSKYLPNLKVAGDLTVRDAVKAEDDRDLTLQVLEWLDKKGPFIDGIREQIENDDFELSDIVVTEYAIGEAARQKISGKYSALYSLETPKFDFSTSPLAINQIDENLNIIKHQIDNYWILEDLVKSTEEQTPKPTSWRDMLDLASQSFPFLSLSNELNDYLVPHPFSHVICQHVLFYMNILNNVVKSRDESGEYTENTNKIISKYFLGDGAKITDESAQNKAKFKGEMTFKDPRDINKSLFCPWHAKISSRYFRIHFEFPLKSTQKTMAVCYIGPKLTKK</sequence>
<reference evidence="1 2" key="1">
    <citation type="journal article" date="2016" name="Syst. Appl. Microbiol.">
        <title>Vibrio bivalvicida sp. nov., a novel larval pathogen for bivalve molluscs reared in a hatchery.</title>
        <authorList>
            <person name="Dubert J."/>
            <person name="Romalde J.L."/>
            <person name="Prado S."/>
            <person name="Barja J.L."/>
        </authorList>
    </citation>
    <scope>NUCLEOTIDE SEQUENCE [LARGE SCALE GENOMIC DNA]</scope>
    <source>
        <strain evidence="1 2">605</strain>
    </source>
</reference>
<evidence type="ECO:0000313" key="1">
    <source>
        <dbReference type="EMBL" id="OAJ96122.1"/>
    </source>
</evidence>
<dbReference type="AlphaFoldDB" id="A0A177Y5I4"/>
<protein>
    <submittedName>
        <fullName evidence="1">Uncharacterized protein</fullName>
    </submittedName>
</protein>
<dbReference type="RefSeq" id="WP_054962665.1">
    <property type="nucleotide sequence ID" value="NZ_LLEI02000010.1"/>
</dbReference>
<gene>
    <name evidence="1" type="ORF">APB76_01045</name>
</gene>
<organism evidence="1 2">
    <name type="scientific">Vibrio bivalvicida</name>
    <dbReference type="NCBI Taxonomy" id="1276888"/>
    <lineage>
        <taxon>Bacteria</taxon>
        <taxon>Pseudomonadati</taxon>
        <taxon>Pseudomonadota</taxon>
        <taxon>Gammaproteobacteria</taxon>
        <taxon>Vibrionales</taxon>
        <taxon>Vibrionaceae</taxon>
        <taxon>Vibrio</taxon>
        <taxon>Vibrio oreintalis group</taxon>
    </lineage>
</organism>
<comment type="caution">
    <text evidence="1">The sequence shown here is derived from an EMBL/GenBank/DDBJ whole genome shotgun (WGS) entry which is preliminary data.</text>
</comment>
<accession>A0A177Y5I4</accession>
<name>A0A177Y5I4_9VIBR</name>
<proteinExistence type="predicted"/>
<dbReference type="Proteomes" id="UP000078406">
    <property type="component" value="Unassembled WGS sequence"/>
</dbReference>